<evidence type="ECO:0008006" key="3">
    <source>
        <dbReference type="Google" id="ProtNLM"/>
    </source>
</evidence>
<gene>
    <name evidence="1" type="ordered locus">RGE_41380</name>
</gene>
<dbReference type="HOGENOM" id="CLU_1061077_0_0_4"/>
<accession>I0HWT7</accession>
<sequence>MLEKTPVCAVGVCYDLDPVSFASRLRKIARRHGATLDLVVVANNPRHAMAMAPSWFDLVPGSNELLDFSGYFEGLQRHQSRASIIQCRSVLFVNDSLFTKHAAEQILGRVLRLEPLVQQILPPAICGKLDCYRSFAMNNPWSGLPGYITSFCFALNKEALQSLERLPALAELDGVDSTLMPDSSDWGRGLPTVIREYLRAHLSYPSSPYRWPRAANASTQLLSRKAACAYFEHRMSGVIGSSGVLLPINAGPRAEACIAFSEALARVTRRLGR</sequence>
<dbReference type="KEGG" id="rge:RGE_41380"/>
<proteinExistence type="predicted"/>
<protein>
    <recommendedName>
        <fullName evidence="3">Rhamnan synthesis protein F</fullName>
    </recommendedName>
</protein>
<reference evidence="1 2" key="1">
    <citation type="journal article" date="2012" name="J. Bacteriol.">
        <title>Complete genome sequence of phototrophic betaproteobacterium Rubrivivax gelatinosus IL144.</title>
        <authorList>
            <person name="Nagashima S."/>
            <person name="Kamimura A."/>
            <person name="Shimizu T."/>
            <person name="Nakamura-isaki S."/>
            <person name="Aono E."/>
            <person name="Sakamoto K."/>
            <person name="Ichikawa N."/>
            <person name="Nakazawa H."/>
            <person name="Sekine M."/>
            <person name="Yamazaki S."/>
            <person name="Fujita N."/>
            <person name="Shimada K."/>
            <person name="Hanada S."/>
            <person name="Nagashima K.V.P."/>
        </authorList>
    </citation>
    <scope>NUCLEOTIDE SEQUENCE [LARGE SCALE GENOMIC DNA]</scope>
    <source>
        <strain evidence="2">NBRC 100245 / IL144</strain>
    </source>
</reference>
<name>I0HWT7_RUBGI</name>
<keyword evidence="2" id="KW-1185">Reference proteome</keyword>
<organism evidence="1 2">
    <name type="scientific">Rubrivivax gelatinosus (strain NBRC 100245 / IL144)</name>
    <dbReference type="NCBI Taxonomy" id="983917"/>
    <lineage>
        <taxon>Bacteria</taxon>
        <taxon>Pseudomonadati</taxon>
        <taxon>Pseudomonadota</taxon>
        <taxon>Betaproteobacteria</taxon>
        <taxon>Burkholderiales</taxon>
        <taxon>Sphaerotilaceae</taxon>
        <taxon>Rubrivivax</taxon>
    </lineage>
</organism>
<evidence type="ECO:0000313" key="2">
    <source>
        <dbReference type="Proteomes" id="UP000007883"/>
    </source>
</evidence>
<dbReference type="EMBL" id="AP012320">
    <property type="protein sequence ID" value="BAL97474.1"/>
    <property type="molecule type" value="Genomic_DNA"/>
</dbReference>
<dbReference type="Proteomes" id="UP000007883">
    <property type="component" value="Chromosome"/>
</dbReference>
<dbReference type="STRING" id="983917.RGE_41380"/>
<dbReference type="AlphaFoldDB" id="I0HWT7"/>
<evidence type="ECO:0000313" key="1">
    <source>
        <dbReference type="EMBL" id="BAL97474.1"/>
    </source>
</evidence>